<feature type="compositionally biased region" description="Polar residues" evidence="1">
    <location>
        <begin position="942"/>
        <end position="973"/>
    </location>
</feature>
<feature type="region of interest" description="Disordered" evidence="1">
    <location>
        <begin position="937"/>
        <end position="982"/>
    </location>
</feature>
<dbReference type="VEuPathDB" id="FungiDB:PTTG_28587"/>
<feature type="compositionally biased region" description="Polar residues" evidence="1">
    <location>
        <begin position="1063"/>
        <end position="1076"/>
    </location>
</feature>
<sequence>MNEDHKTFIDHGCKLDQQGYPLYPNGRTTFLWLPGDDITNFGTTAFFKRHNGNNRANGKWKVWRYKCLGALVCNNPTCEWAGPPPTGSGEIAKLCEKPVKCKGLAGECPGKVFHLACDQTLLRFDVHLETGWGLLRHKGVHEHPWAEAKKPDPLAKAAFAKLIKENPSAGAFKLKLGKQAATEQDDNATFEGVTEIHPSFQNSDRLSYHRKTLLAELGIVPGKNGAGSGDDFILKMFNWALRGLFIISSSYLPGMEHFTFQSEWMSERLLARDKNGEVYHGGLVSDVTYCFFENGYLLSTSMFCDELQQWIPVQLSWIRGLTVKYHQIHFTTLMRQFFDDASITHAEREILARQLVDFSKAQMQGHKAAYMDVTRIKRNRSLVSTDEESGFQECCLGLLKPHVEGGQTHEEKIDHIHRHYPKVRQWLDWWTVADVEAILFPSRRVMLSKDGTDGIPDTTNAQESLHRLYYMISRGKASLLHGMVDLFSFVKVLQDDWNAVMKGVLIKYGAKNNTEVGVSLGMKPAPKKSKKAKKSSNFVKAPGQGYASYLAANDNPARANRCWMAAALESLYAIYTPLWQRGINGKGTDLFTALLFHFLSRVTYELNLNSSIRSTLTRGQNKLWEMANAKHPGSFPRGKFSSCDFFIEILVDPTNLKKNKDFQKLFGFIDDWQYTCEAHPETKQLDLQSKRKAHVIAVRPKMFVNSNTSYAEIGKLMDIWTTEGIQLSCGRVCKSCPEANQPLFKPATPQKKKGRQPKRLNSEVEMIQFPGSNNSHSLLEISKLTFEDDLPPLHLNFHLEVMHIPEGARDKFMGTTDWPFKLSIRGYTYTLISQGYWAHNHYWAKMLRSSAGMVGVWLHNNIRNDGFAQLINRVLGSISGVSPDTSWLLYSRTWTVDEEVQFDSSMAKIQKDNKNPAGDYPFMQMKSIIHSSYNSVLIPHNPSESEPNELSPTASEQPSIIPSKSTTLANSKASPLPDIGDLTKGNCEASKILTPAPKPIRIKLKVNAPVPPTTEPVPPTTEPAPPTTKPVPPTAMPIPIPTKLPPPKLDTQKASVKRGKNIPQPSVPLQDTQPTRRSSRRK</sequence>
<dbReference type="OrthoDB" id="3046222at2759"/>
<protein>
    <recommendedName>
        <fullName evidence="5">GCM domain-containing protein</fullName>
    </recommendedName>
</protein>
<name>A0A180GBM2_PUCT1</name>
<reference evidence="2" key="2">
    <citation type="submission" date="2016-05" db="EMBL/GenBank/DDBJ databases">
        <title>Comparative analysis highlights variable genome content of wheat rusts and divergence of the mating loci.</title>
        <authorList>
            <person name="Cuomo C.A."/>
            <person name="Bakkeren G."/>
            <person name="Szabo L."/>
            <person name="Khalil H."/>
            <person name="Joly D."/>
            <person name="Goldberg J."/>
            <person name="Young S."/>
            <person name="Zeng Q."/>
            <person name="Fellers J."/>
        </authorList>
    </citation>
    <scope>NUCLEOTIDE SEQUENCE [LARGE SCALE GENOMIC DNA]</scope>
    <source>
        <strain evidence="2">1-1 BBBD Race 1</strain>
    </source>
</reference>
<feature type="region of interest" description="Disordered" evidence="1">
    <location>
        <begin position="1007"/>
        <end position="1082"/>
    </location>
</feature>
<organism evidence="2">
    <name type="scientific">Puccinia triticina (isolate 1-1 / race 1 (BBBD))</name>
    <name type="common">Brown leaf rust fungus</name>
    <dbReference type="NCBI Taxonomy" id="630390"/>
    <lineage>
        <taxon>Eukaryota</taxon>
        <taxon>Fungi</taxon>
        <taxon>Dikarya</taxon>
        <taxon>Basidiomycota</taxon>
        <taxon>Pucciniomycotina</taxon>
        <taxon>Pucciniomycetes</taxon>
        <taxon>Pucciniales</taxon>
        <taxon>Pucciniaceae</taxon>
        <taxon>Puccinia</taxon>
    </lineage>
</organism>
<dbReference type="STRING" id="630390.A0A180GBM2"/>
<evidence type="ECO:0008006" key="5">
    <source>
        <dbReference type="Google" id="ProtNLM"/>
    </source>
</evidence>
<dbReference type="Proteomes" id="UP000005240">
    <property type="component" value="Unassembled WGS sequence"/>
</dbReference>
<dbReference type="AlphaFoldDB" id="A0A180GBM2"/>
<evidence type="ECO:0000313" key="2">
    <source>
        <dbReference type="EMBL" id="OAV89752.1"/>
    </source>
</evidence>
<reference evidence="2" key="1">
    <citation type="submission" date="2009-11" db="EMBL/GenBank/DDBJ databases">
        <authorList>
            <consortium name="The Broad Institute Genome Sequencing Platform"/>
            <person name="Ward D."/>
            <person name="Feldgarden M."/>
            <person name="Earl A."/>
            <person name="Young S.K."/>
            <person name="Zeng Q."/>
            <person name="Koehrsen M."/>
            <person name="Alvarado L."/>
            <person name="Berlin A."/>
            <person name="Bochicchio J."/>
            <person name="Borenstein D."/>
            <person name="Chapman S.B."/>
            <person name="Chen Z."/>
            <person name="Engels R."/>
            <person name="Freedman E."/>
            <person name="Gellesch M."/>
            <person name="Goldberg J."/>
            <person name="Griggs A."/>
            <person name="Gujja S."/>
            <person name="Heilman E."/>
            <person name="Heiman D."/>
            <person name="Hepburn T."/>
            <person name="Howarth C."/>
            <person name="Jen D."/>
            <person name="Larson L."/>
            <person name="Lewis B."/>
            <person name="Mehta T."/>
            <person name="Park D."/>
            <person name="Pearson M."/>
            <person name="Roberts A."/>
            <person name="Saif S."/>
            <person name="Shea T."/>
            <person name="Shenoy N."/>
            <person name="Sisk P."/>
            <person name="Stolte C."/>
            <person name="Sykes S."/>
            <person name="Thomson T."/>
            <person name="Walk T."/>
            <person name="White J."/>
            <person name="Yandava C."/>
            <person name="Izard J."/>
            <person name="Baranova O.V."/>
            <person name="Blanton J.M."/>
            <person name="Tanner A.C."/>
            <person name="Dewhirst F.E."/>
            <person name="Haas B."/>
            <person name="Nusbaum C."/>
            <person name="Birren B."/>
        </authorList>
    </citation>
    <scope>NUCLEOTIDE SEQUENCE [LARGE SCALE GENOMIC DNA]</scope>
    <source>
        <strain evidence="2">1-1 BBBD Race 1</strain>
    </source>
</reference>
<proteinExistence type="predicted"/>
<keyword evidence="4" id="KW-1185">Reference proteome</keyword>
<evidence type="ECO:0000313" key="4">
    <source>
        <dbReference type="Proteomes" id="UP000005240"/>
    </source>
</evidence>
<gene>
    <name evidence="2" type="ORF">PTTG_28587</name>
</gene>
<evidence type="ECO:0000313" key="3">
    <source>
        <dbReference type="EnsemblFungi" id="PTTG_28587-t43_1-p1"/>
    </source>
</evidence>
<dbReference type="EnsemblFungi" id="PTTG_28587-t43_1">
    <property type="protein sequence ID" value="PTTG_28587-t43_1-p1"/>
    <property type="gene ID" value="PTTG_28587"/>
</dbReference>
<feature type="compositionally biased region" description="Pro residues" evidence="1">
    <location>
        <begin position="1009"/>
        <end position="1048"/>
    </location>
</feature>
<accession>A0A180GBM2</accession>
<reference evidence="3" key="4">
    <citation type="submission" date="2025-05" db="UniProtKB">
        <authorList>
            <consortium name="EnsemblFungi"/>
        </authorList>
    </citation>
    <scope>IDENTIFICATION</scope>
    <source>
        <strain evidence="3">isolate 1-1 / race 1 (BBBD)</strain>
    </source>
</reference>
<evidence type="ECO:0000256" key="1">
    <source>
        <dbReference type="SAM" id="MobiDB-lite"/>
    </source>
</evidence>
<dbReference type="EMBL" id="ADAS02000119">
    <property type="protein sequence ID" value="OAV89752.1"/>
    <property type="molecule type" value="Genomic_DNA"/>
</dbReference>
<reference evidence="3 4" key="3">
    <citation type="journal article" date="2017" name="G3 (Bethesda)">
        <title>Comparative analysis highlights variable genome content of wheat rusts and divergence of the mating loci.</title>
        <authorList>
            <person name="Cuomo C.A."/>
            <person name="Bakkeren G."/>
            <person name="Khalil H.B."/>
            <person name="Panwar V."/>
            <person name="Joly D."/>
            <person name="Linning R."/>
            <person name="Sakthikumar S."/>
            <person name="Song X."/>
            <person name="Adiconis X."/>
            <person name="Fan L."/>
            <person name="Goldberg J.M."/>
            <person name="Levin J.Z."/>
            <person name="Young S."/>
            <person name="Zeng Q."/>
            <person name="Anikster Y."/>
            <person name="Bruce M."/>
            <person name="Wang M."/>
            <person name="Yin C."/>
            <person name="McCallum B."/>
            <person name="Szabo L.J."/>
            <person name="Hulbert S."/>
            <person name="Chen X."/>
            <person name="Fellers J.P."/>
        </authorList>
    </citation>
    <scope>NUCLEOTIDE SEQUENCE</scope>
    <source>
        <strain evidence="4">Isolate 1-1 / race 1 (BBBD)</strain>
        <strain evidence="3">isolate 1-1 / race 1 (BBBD)</strain>
    </source>
</reference>